<dbReference type="EMBL" id="JABSTQ010001953">
    <property type="protein sequence ID" value="KAG0444509.1"/>
    <property type="molecule type" value="Genomic_DNA"/>
</dbReference>
<name>A0AC60QY25_IXOPE</name>
<dbReference type="Proteomes" id="UP000805193">
    <property type="component" value="Unassembled WGS sequence"/>
</dbReference>
<sequence length="205" mass="21640">MTVTIEVFSNHSGVNEVSVFLADGSSVADVLKQEGFGTVGGSVAPPPAAVAEAPFVGGYQYPVLQEGVAVDVEVSWVLSPGEVYLQPTDSAAALTALMKQMQAGRPADDDVERITGRRGGGCSSGAGEGDGMPQAPTTTTTSKNDGKGMLLRRRWPLSGLRRRRRCGSFFSRRFSEVREPPLKPAGLLLLLAKGGEEVAHPKWGE</sequence>
<keyword evidence="2" id="KW-1185">Reference proteome</keyword>
<gene>
    <name evidence="1" type="ORF">HPB47_013721</name>
</gene>
<reference evidence="1 2" key="1">
    <citation type="journal article" date="2020" name="Cell">
        <title>Large-Scale Comparative Analyses of Tick Genomes Elucidate Their Genetic Diversity and Vector Capacities.</title>
        <authorList>
            <consortium name="Tick Genome and Microbiome Consortium (TIGMIC)"/>
            <person name="Jia N."/>
            <person name="Wang J."/>
            <person name="Shi W."/>
            <person name="Du L."/>
            <person name="Sun Y."/>
            <person name="Zhan W."/>
            <person name="Jiang J.F."/>
            <person name="Wang Q."/>
            <person name="Zhang B."/>
            <person name="Ji P."/>
            <person name="Bell-Sakyi L."/>
            <person name="Cui X.M."/>
            <person name="Yuan T.T."/>
            <person name="Jiang B.G."/>
            <person name="Yang W.F."/>
            <person name="Lam T.T."/>
            <person name="Chang Q.C."/>
            <person name="Ding S.J."/>
            <person name="Wang X.J."/>
            <person name="Zhu J.G."/>
            <person name="Ruan X.D."/>
            <person name="Zhao L."/>
            <person name="Wei J.T."/>
            <person name="Ye R.Z."/>
            <person name="Que T.C."/>
            <person name="Du C.H."/>
            <person name="Zhou Y.H."/>
            <person name="Cheng J.X."/>
            <person name="Dai P.F."/>
            <person name="Guo W.B."/>
            <person name="Han X.H."/>
            <person name="Huang E.J."/>
            <person name="Li L.F."/>
            <person name="Wei W."/>
            <person name="Gao Y.C."/>
            <person name="Liu J.Z."/>
            <person name="Shao H.Z."/>
            <person name="Wang X."/>
            <person name="Wang C.C."/>
            <person name="Yang T.C."/>
            <person name="Huo Q.B."/>
            <person name="Li W."/>
            <person name="Chen H.Y."/>
            <person name="Chen S.E."/>
            <person name="Zhou L.G."/>
            <person name="Ni X.B."/>
            <person name="Tian J.H."/>
            <person name="Sheng Y."/>
            <person name="Liu T."/>
            <person name="Pan Y.S."/>
            <person name="Xia L.Y."/>
            <person name="Li J."/>
            <person name="Zhao F."/>
            <person name="Cao W.C."/>
        </authorList>
    </citation>
    <scope>NUCLEOTIDE SEQUENCE [LARGE SCALE GENOMIC DNA]</scope>
    <source>
        <strain evidence="1">Iper-2018</strain>
    </source>
</reference>
<comment type="caution">
    <text evidence="1">The sequence shown here is derived from an EMBL/GenBank/DDBJ whole genome shotgun (WGS) entry which is preliminary data.</text>
</comment>
<evidence type="ECO:0000313" key="2">
    <source>
        <dbReference type="Proteomes" id="UP000805193"/>
    </source>
</evidence>
<protein>
    <submittedName>
        <fullName evidence="1">Uncharacterized protein</fullName>
    </submittedName>
</protein>
<accession>A0AC60QY25</accession>
<evidence type="ECO:0000313" key="1">
    <source>
        <dbReference type="EMBL" id="KAG0444509.1"/>
    </source>
</evidence>
<proteinExistence type="predicted"/>
<organism evidence="1 2">
    <name type="scientific">Ixodes persulcatus</name>
    <name type="common">Taiga tick</name>
    <dbReference type="NCBI Taxonomy" id="34615"/>
    <lineage>
        <taxon>Eukaryota</taxon>
        <taxon>Metazoa</taxon>
        <taxon>Ecdysozoa</taxon>
        <taxon>Arthropoda</taxon>
        <taxon>Chelicerata</taxon>
        <taxon>Arachnida</taxon>
        <taxon>Acari</taxon>
        <taxon>Parasitiformes</taxon>
        <taxon>Ixodida</taxon>
        <taxon>Ixodoidea</taxon>
        <taxon>Ixodidae</taxon>
        <taxon>Ixodinae</taxon>
        <taxon>Ixodes</taxon>
    </lineage>
</organism>